<dbReference type="Proteomes" id="UP000682733">
    <property type="component" value="Unassembled WGS sequence"/>
</dbReference>
<accession>A0A813Q4K9</accession>
<comment type="caution">
    <text evidence="2">The sequence shown here is derived from an EMBL/GenBank/DDBJ whole genome shotgun (WGS) entry which is preliminary data.</text>
</comment>
<evidence type="ECO:0000313" key="4">
    <source>
        <dbReference type="EMBL" id="CAF3542984.1"/>
    </source>
</evidence>
<dbReference type="EMBL" id="CAJOBC010000132">
    <property type="protein sequence ID" value="CAF3542984.1"/>
    <property type="molecule type" value="Genomic_DNA"/>
</dbReference>
<gene>
    <name evidence="2" type="ORF">GPM918_LOCUS1438</name>
    <name evidence="1" type="ORF">OVA965_LOCUS1832</name>
    <name evidence="4" type="ORF">SRO942_LOCUS1438</name>
    <name evidence="3" type="ORF">TMI583_LOCUS1832</name>
</gene>
<dbReference type="Proteomes" id="UP000663829">
    <property type="component" value="Unassembled WGS sequence"/>
</dbReference>
<dbReference type="EMBL" id="CAJNOQ010000132">
    <property type="protein sequence ID" value="CAF0761969.1"/>
    <property type="molecule type" value="Genomic_DNA"/>
</dbReference>
<reference evidence="2" key="1">
    <citation type="submission" date="2021-02" db="EMBL/GenBank/DDBJ databases">
        <authorList>
            <person name="Nowell W R."/>
        </authorList>
    </citation>
    <scope>NUCLEOTIDE SEQUENCE</scope>
</reference>
<dbReference type="Proteomes" id="UP000677228">
    <property type="component" value="Unassembled WGS sequence"/>
</dbReference>
<evidence type="ECO:0000313" key="3">
    <source>
        <dbReference type="EMBL" id="CAF3526140.1"/>
    </source>
</evidence>
<evidence type="ECO:0000313" key="5">
    <source>
        <dbReference type="Proteomes" id="UP000663829"/>
    </source>
</evidence>
<dbReference type="Proteomes" id="UP000681722">
    <property type="component" value="Unassembled WGS sequence"/>
</dbReference>
<keyword evidence="5" id="KW-1185">Reference proteome</keyword>
<evidence type="ECO:0000313" key="1">
    <source>
        <dbReference type="EMBL" id="CAF0747830.1"/>
    </source>
</evidence>
<evidence type="ECO:0000313" key="2">
    <source>
        <dbReference type="EMBL" id="CAF0761969.1"/>
    </source>
</evidence>
<dbReference type="OrthoDB" id="10015451at2759"/>
<organism evidence="2 5">
    <name type="scientific">Didymodactylos carnosus</name>
    <dbReference type="NCBI Taxonomy" id="1234261"/>
    <lineage>
        <taxon>Eukaryota</taxon>
        <taxon>Metazoa</taxon>
        <taxon>Spiralia</taxon>
        <taxon>Gnathifera</taxon>
        <taxon>Rotifera</taxon>
        <taxon>Eurotatoria</taxon>
        <taxon>Bdelloidea</taxon>
        <taxon>Philodinida</taxon>
        <taxon>Philodinidae</taxon>
        <taxon>Didymodactylos</taxon>
    </lineage>
</organism>
<name>A0A813Q4K9_9BILA</name>
<dbReference type="AlphaFoldDB" id="A0A813Q4K9"/>
<dbReference type="EMBL" id="CAJOBA010000362">
    <property type="protein sequence ID" value="CAF3526140.1"/>
    <property type="molecule type" value="Genomic_DNA"/>
</dbReference>
<sequence length="205" mass="23188">MMSSSSSRKSLTFETKWHSTATTSYVLHQRPSYPLSDISTNCTMMKISSTTKMISTNKFQTSNGSCTESDECETGDLLSSDYPTQMKLSDDSDMSDIALFLNHPKQVTIGADQSENSLKRPLSRLSSTSLVKQYSSSSQSKLSLNDDAKSLLKKKIMVQKQRSTQRLQLYEDLKVINHKRIQVIDELIHLDEQHEEKVKQLAKVL</sequence>
<dbReference type="EMBL" id="CAJNOK010000362">
    <property type="protein sequence ID" value="CAF0747830.1"/>
    <property type="molecule type" value="Genomic_DNA"/>
</dbReference>
<proteinExistence type="predicted"/>
<protein>
    <submittedName>
        <fullName evidence="2">Uncharacterized protein</fullName>
    </submittedName>
</protein>